<keyword evidence="2" id="KW-1185">Reference proteome</keyword>
<dbReference type="EMBL" id="MSCM01000002">
    <property type="protein sequence ID" value="PQJ77212.1"/>
    <property type="molecule type" value="Genomic_DNA"/>
</dbReference>
<dbReference type="Proteomes" id="UP000239068">
    <property type="component" value="Unassembled WGS sequence"/>
</dbReference>
<accession>A0A2S7WIU6</accession>
<organism evidence="1 2">
    <name type="scientific">Polaribacter glomeratus</name>
    <dbReference type="NCBI Taxonomy" id="102"/>
    <lineage>
        <taxon>Bacteria</taxon>
        <taxon>Pseudomonadati</taxon>
        <taxon>Bacteroidota</taxon>
        <taxon>Flavobacteriia</taxon>
        <taxon>Flavobacteriales</taxon>
        <taxon>Flavobacteriaceae</taxon>
    </lineage>
</organism>
<dbReference type="OrthoDB" id="9811036at2"/>
<dbReference type="AlphaFoldDB" id="A0A2S7WIU6"/>
<gene>
    <name evidence="1" type="ORF">BTO16_15345</name>
</gene>
<comment type="caution">
    <text evidence="1">The sequence shown here is derived from an EMBL/GenBank/DDBJ whole genome shotgun (WGS) entry which is preliminary data.</text>
</comment>
<proteinExistence type="predicted"/>
<evidence type="ECO:0000313" key="2">
    <source>
        <dbReference type="Proteomes" id="UP000239068"/>
    </source>
</evidence>
<sequence>MNFTKKIIFLFIFFGCFTICAQINTEKEVLKILSFEEVEKLQQQKPKPILIFLYTDWCKICFGMKKTTFKNQEIIRLLNDEFYLIYLNGEHKSNINFIGKTFVYKPSGTKTGIHELAKELASIDGKINYPTTTILNSGFEIDVQVNGYINSDKMNAILKKYLKLNR</sequence>
<dbReference type="SUPFAM" id="SSF52833">
    <property type="entry name" value="Thioredoxin-like"/>
    <property type="match status" value="1"/>
</dbReference>
<reference evidence="1 2" key="1">
    <citation type="submission" date="2016-12" db="EMBL/GenBank/DDBJ databases">
        <title>Trade-off between light-utilization and light-protection in marine flavobacteria.</title>
        <authorList>
            <person name="Kumagai Y."/>
            <person name="Yoshizawa S."/>
            <person name="Kogure K."/>
            <person name="Iwasaki W."/>
        </authorList>
    </citation>
    <scope>NUCLEOTIDE SEQUENCE [LARGE SCALE GENOMIC DNA]</scope>
    <source>
        <strain evidence="1 2">ATCC 43844</strain>
    </source>
</reference>
<dbReference type="Pfam" id="PF13899">
    <property type="entry name" value="Thioredoxin_7"/>
    <property type="match status" value="1"/>
</dbReference>
<dbReference type="Gene3D" id="3.40.30.10">
    <property type="entry name" value="Glutaredoxin"/>
    <property type="match status" value="1"/>
</dbReference>
<protein>
    <submittedName>
        <fullName evidence="1">Thioredoxin family protein</fullName>
    </submittedName>
</protein>
<dbReference type="InterPro" id="IPR036249">
    <property type="entry name" value="Thioredoxin-like_sf"/>
</dbReference>
<dbReference type="RefSeq" id="WP_105022531.1">
    <property type="nucleotide sequence ID" value="NZ_MSCM01000002.1"/>
</dbReference>
<evidence type="ECO:0000313" key="1">
    <source>
        <dbReference type="EMBL" id="PQJ77212.1"/>
    </source>
</evidence>
<name>A0A2S7WIU6_9FLAO</name>